<feature type="domain" description="Tyr recombinase" evidence="5">
    <location>
        <begin position="108"/>
        <end position="314"/>
    </location>
</feature>
<dbReference type="GO" id="GO:0003677">
    <property type="term" value="F:DNA binding"/>
    <property type="evidence" value="ECO:0007669"/>
    <property type="project" value="UniProtKB-UniRule"/>
</dbReference>
<evidence type="ECO:0000256" key="4">
    <source>
        <dbReference type="PROSITE-ProRule" id="PRU01248"/>
    </source>
</evidence>
<dbReference type="GO" id="GO:0006310">
    <property type="term" value="P:DNA recombination"/>
    <property type="evidence" value="ECO:0007669"/>
    <property type="project" value="UniProtKB-KW"/>
</dbReference>
<dbReference type="Pfam" id="PF02899">
    <property type="entry name" value="Phage_int_SAM_1"/>
    <property type="match status" value="1"/>
</dbReference>
<dbReference type="InterPro" id="IPR010998">
    <property type="entry name" value="Integrase_recombinase_N"/>
</dbReference>
<accession>A0A9E7R202</accession>
<dbReference type="GO" id="GO:0015074">
    <property type="term" value="P:DNA integration"/>
    <property type="evidence" value="ECO:0007669"/>
    <property type="project" value="UniProtKB-KW"/>
</dbReference>
<dbReference type="InterPro" id="IPR011010">
    <property type="entry name" value="DNA_brk_join_enz"/>
</dbReference>
<evidence type="ECO:0000256" key="3">
    <source>
        <dbReference type="ARBA" id="ARBA00023172"/>
    </source>
</evidence>
<name>A0A9E7R202_9EURY</name>
<dbReference type="EMBL" id="CP104003">
    <property type="protein sequence ID" value="UWM54131.1"/>
    <property type="molecule type" value="Genomic_DNA"/>
</dbReference>
<proteinExistence type="predicted"/>
<keyword evidence="1" id="KW-0229">DNA integration</keyword>
<gene>
    <name evidence="7" type="ORF">N0B31_18690</name>
</gene>
<dbReference type="PANTHER" id="PTHR30349:SF41">
    <property type="entry name" value="INTEGRASE_RECOMBINASE PROTEIN MJ0367-RELATED"/>
    <property type="match status" value="1"/>
</dbReference>
<dbReference type="PANTHER" id="PTHR30349">
    <property type="entry name" value="PHAGE INTEGRASE-RELATED"/>
    <property type="match status" value="1"/>
</dbReference>
<evidence type="ECO:0000256" key="2">
    <source>
        <dbReference type="ARBA" id="ARBA00023125"/>
    </source>
</evidence>
<dbReference type="PROSITE" id="PS51898">
    <property type="entry name" value="TYR_RECOMBINASE"/>
    <property type="match status" value="1"/>
</dbReference>
<dbReference type="Proteomes" id="UP001057580">
    <property type="component" value="Chromosome"/>
</dbReference>
<dbReference type="AlphaFoldDB" id="A0A9E7R202"/>
<keyword evidence="8" id="KW-1185">Reference proteome</keyword>
<sequence length="319" mass="37480">MKIENAIQIYVEHRSSELSQQTIEAYEYRLRFFVEWCEENGLEEIENVSKKDVHDFLQHRKQDLAKTTYKANTDTLRACLRYIEKLDFAEEGVHEVAESPTLTDSENVRDDIVPREKAEQILNQLDKFRYASKEHALFQIFWETAARTGAVRGLDVEDYNAEQQYIEFHHRPEYSTPLKNADNGQRLVSLSSPTCVVLDDYIAENRLDTQDEHGRHPLLTTPNGRIAANTIRKWSYRVTCPEFYAECDCGKNTNYKYECENSVGAHAWRRGAITHWLESDKPKEVVSDRAQVSERILEKHYDGRDERTKMEQRRQFFTD</sequence>
<dbReference type="RefSeq" id="WP_260593125.1">
    <property type="nucleotide sequence ID" value="NZ_CP104003.1"/>
</dbReference>
<dbReference type="InterPro" id="IPR050090">
    <property type="entry name" value="Tyrosine_recombinase_XerCD"/>
</dbReference>
<dbReference type="Gene3D" id="1.10.150.130">
    <property type="match status" value="1"/>
</dbReference>
<evidence type="ECO:0000256" key="1">
    <source>
        <dbReference type="ARBA" id="ARBA00022908"/>
    </source>
</evidence>
<keyword evidence="3" id="KW-0233">DNA recombination</keyword>
<feature type="domain" description="Core-binding (CB)" evidence="6">
    <location>
        <begin position="1"/>
        <end position="84"/>
    </location>
</feature>
<dbReference type="InterPro" id="IPR002104">
    <property type="entry name" value="Integrase_catalytic"/>
</dbReference>
<evidence type="ECO:0000259" key="5">
    <source>
        <dbReference type="PROSITE" id="PS51898"/>
    </source>
</evidence>
<dbReference type="InterPro" id="IPR044068">
    <property type="entry name" value="CB"/>
</dbReference>
<dbReference type="GeneID" id="74944494"/>
<dbReference type="PROSITE" id="PS51900">
    <property type="entry name" value="CB"/>
    <property type="match status" value="1"/>
</dbReference>
<keyword evidence="2 4" id="KW-0238">DNA-binding</keyword>
<evidence type="ECO:0000313" key="7">
    <source>
        <dbReference type="EMBL" id="UWM54131.1"/>
    </source>
</evidence>
<dbReference type="SUPFAM" id="SSF56349">
    <property type="entry name" value="DNA breaking-rejoining enzymes"/>
    <property type="match status" value="1"/>
</dbReference>
<dbReference type="InterPro" id="IPR004107">
    <property type="entry name" value="Integrase_SAM-like_N"/>
</dbReference>
<dbReference type="InterPro" id="IPR013762">
    <property type="entry name" value="Integrase-like_cat_sf"/>
</dbReference>
<dbReference type="KEGG" id="ssai:N0B31_18690"/>
<dbReference type="Gene3D" id="1.10.443.10">
    <property type="entry name" value="Intergrase catalytic core"/>
    <property type="match status" value="1"/>
</dbReference>
<protein>
    <submittedName>
        <fullName evidence="7">Site-specific integrase</fullName>
    </submittedName>
</protein>
<evidence type="ECO:0000259" key="6">
    <source>
        <dbReference type="PROSITE" id="PS51900"/>
    </source>
</evidence>
<reference evidence="7" key="1">
    <citation type="submission" date="2022-09" db="EMBL/GenBank/DDBJ databases">
        <title>Diverse halophilic archaea isolated from saline environments.</title>
        <authorList>
            <person name="Cui H.-L."/>
        </authorList>
    </citation>
    <scope>NUCLEOTIDE SEQUENCE</scope>
    <source>
        <strain evidence="7">ZS-35-S2</strain>
    </source>
</reference>
<evidence type="ECO:0000313" key="8">
    <source>
        <dbReference type="Proteomes" id="UP001057580"/>
    </source>
</evidence>
<organism evidence="7 8">
    <name type="scientific">Salinirubellus salinus</name>
    <dbReference type="NCBI Taxonomy" id="1364945"/>
    <lineage>
        <taxon>Archaea</taxon>
        <taxon>Methanobacteriati</taxon>
        <taxon>Methanobacteriota</taxon>
        <taxon>Stenosarchaea group</taxon>
        <taxon>Halobacteria</taxon>
        <taxon>Halobacteriales</taxon>
        <taxon>Natronomonadaceae</taxon>
        <taxon>Salinirubellus</taxon>
    </lineage>
</organism>